<protein>
    <submittedName>
        <fullName evidence="2">RHS repeat-associated core domain-containing protein</fullName>
    </submittedName>
</protein>
<dbReference type="GO" id="GO:0016788">
    <property type="term" value="F:hydrolase activity, acting on ester bonds"/>
    <property type="evidence" value="ECO:0007669"/>
    <property type="project" value="InterPro"/>
</dbReference>
<dbReference type="PANTHER" id="PTHR32305:SF15">
    <property type="entry name" value="PROTEIN RHSA-RELATED"/>
    <property type="match status" value="1"/>
</dbReference>
<sequence length="202" mass="23509">MGEVVWCNYEFAWGGRYNHFYKEQFLNGCAIIESDLQPIRFQGQFCDVETGLHYNRFRYYDSDVGMFIQRDPIGLLGGLNTFQYAPNPIGWVDPWGLNAKPETAAQWEERFSKINPAEKYNKAKGKLTKIAKRNNWIKDNKLTKINDRDVYFNGKDKYYYFDTQHGRFEVSDLQGKHLGEVDIDGNPTKPADNSGKHDIKCK</sequence>
<dbReference type="PRINTS" id="PR00394">
    <property type="entry name" value="RHSPROTEIN"/>
</dbReference>
<dbReference type="SUPFAM" id="SSF63840">
    <property type="entry name" value="Ribonuclease domain of colicin E3"/>
    <property type="match status" value="1"/>
</dbReference>
<proteinExistence type="predicted"/>
<reference evidence="3" key="1">
    <citation type="submission" date="2017-01" db="EMBL/GenBank/DDBJ databases">
        <authorList>
            <person name="Varghese N."/>
            <person name="Submissions S."/>
        </authorList>
    </citation>
    <scope>NUCLEOTIDE SEQUENCE [LARGE SCALE GENOMIC DNA]</scope>
    <source>
        <strain evidence="3">DSM 21768</strain>
    </source>
</reference>
<evidence type="ECO:0000256" key="1">
    <source>
        <dbReference type="SAM" id="MobiDB-lite"/>
    </source>
</evidence>
<dbReference type="EMBL" id="FTNU01000021">
    <property type="protein sequence ID" value="SIS06218.1"/>
    <property type="molecule type" value="Genomic_DNA"/>
</dbReference>
<organism evidence="2 3">
    <name type="scientific">Moraxella cuniculi DSM 21768</name>
    <dbReference type="NCBI Taxonomy" id="1122245"/>
    <lineage>
        <taxon>Bacteria</taxon>
        <taxon>Pseudomonadati</taxon>
        <taxon>Pseudomonadota</taxon>
        <taxon>Gammaproteobacteria</taxon>
        <taxon>Moraxellales</taxon>
        <taxon>Moraxellaceae</taxon>
        <taxon>Moraxella</taxon>
    </lineage>
</organism>
<dbReference type="InterPro" id="IPR022385">
    <property type="entry name" value="Rhs_assc_core"/>
</dbReference>
<dbReference type="InterPro" id="IPR036725">
    <property type="entry name" value="ColE3_ribonuclease_sf"/>
</dbReference>
<dbReference type="GO" id="GO:0043022">
    <property type="term" value="F:ribosome binding"/>
    <property type="evidence" value="ECO:0007669"/>
    <property type="project" value="InterPro"/>
</dbReference>
<dbReference type="NCBIfam" id="TIGR03696">
    <property type="entry name" value="Rhs_assc_core"/>
    <property type="match status" value="1"/>
</dbReference>
<dbReference type="STRING" id="34061.B0189_01955"/>
<name>A0A1N7G0Y2_9GAMM</name>
<dbReference type="AlphaFoldDB" id="A0A1N7G0Y2"/>
<dbReference type="RefSeq" id="WP_076556051.1">
    <property type="nucleotide sequence ID" value="NZ_FTNU01000021.1"/>
</dbReference>
<dbReference type="InterPro" id="IPR050708">
    <property type="entry name" value="T6SS_VgrG/RHS"/>
</dbReference>
<feature type="region of interest" description="Disordered" evidence="1">
    <location>
        <begin position="179"/>
        <end position="202"/>
    </location>
</feature>
<evidence type="ECO:0000313" key="2">
    <source>
        <dbReference type="EMBL" id="SIS06218.1"/>
    </source>
</evidence>
<evidence type="ECO:0000313" key="3">
    <source>
        <dbReference type="Proteomes" id="UP000187495"/>
    </source>
</evidence>
<dbReference type="Gene3D" id="3.10.380.10">
    <property type="entry name" value="Colicin E3-like ribonuclease domain"/>
    <property type="match status" value="1"/>
</dbReference>
<dbReference type="GO" id="GO:0003723">
    <property type="term" value="F:RNA binding"/>
    <property type="evidence" value="ECO:0007669"/>
    <property type="project" value="InterPro"/>
</dbReference>
<keyword evidence="3" id="KW-1185">Reference proteome</keyword>
<gene>
    <name evidence="2" type="ORF">SAMN02745664_12119</name>
</gene>
<dbReference type="PANTHER" id="PTHR32305">
    <property type="match status" value="1"/>
</dbReference>
<dbReference type="Gene3D" id="2.180.10.10">
    <property type="entry name" value="RHS repeat-associated core"/>
    <property type="match status" value="1"/>
</dbReference>
<accession>A0A1N7G0Y2</accession>
<dbReference type="Proteomes" id="UP000187495">
    <property type="component" value="Unassembled WGS sequence"/>
</dbReference>